<dbReference type="PATRIC" id="fig|157687.3.peg.2043"/>
<sequence>MTKILDRNNVSPKTANVIKNRISNCKGLSYIATRNIVNSKWCPWELGLADGMLNGKSCILPVMEESSTFKGLEYLGLYPYIEYEKISGKSTYEFWVIDQGDSSKYVSLKSWLNGAALERH</sequence>
<dbReference type="EMBL" id="LSDD01000155">
    <property type="protein sequence ID" value="KXB60461.1"/>
    <property type="molecule type" value="Genomic_DNA"/>
</dbReference>
<dbReference type="SUPFAM" id="SSF52200">
    <property type="entry name" value="Toll/Interleukin receptor TIR domain"/>
    <property type="match status" value="1"/>
</dbReference>
<evidence type="ECO:0008006" key="3">
    <source>
        <dbReference type="Google" id="ProtNLM"/>
    </source>
</evidence>
<dbReference type="Gene3D" id="3.40.50.10140">
    <property type="entry name" value="Toll/interleukin-1 receptor homology (TIR) domain"/>
    <property type="match status" value="1"/>
</dbReference>
<evidence type="ECO:0000313" key="2">
    <source>
        <dbReference type="Proteomes" id="UP000070483"/>
    </source>
</evidence>
<keyword evidence="2" id="KW-1185">Reference proteome</keyword>
<comment type="caution">
    <text evidence="1">The sequence shown here is derived from an EMBL/GenBank/DDBJ whole genome shotgun (WGS) entry which is preliminary data.</text>
</comment>
<protein>
    <recommendedName>
        <fullName evidence="3">TIR domain-containing protein</fullName>
    </recommendedName>
</protein>
<reference evidence="2" key="1">
    <citation type="submission" date="2016-01" db="EMBL/GenBank/DDBJ databases">
        <authorList>
            <person name="Mitreva M."/>
            <person name="Pepin K.H."/>
            <person name="Mihindukulasuriya K.A."/>
            <person name="Fulton R."/>
            <person name="Fronick C."/>
            <person name="O'Laughlin M."/>
            <person name="Miner T."/>
            <person name="Herter B."/>
            <person name="Rosa B.A."/>
            <person name="Cordes M."/>
            <person name="Tomlinson C."/>
            <person name="Wollam A."/>
            <person name="Palsikar V.B."/>
            <person name="Mardis E.R."/>
            <person name="Wilson R.K."/>
        </authorList>
    </citation>
    <scope>NUCLEOTIDE SEQUENCE [LARGE SCALE GENOMIC DNA]</scope>
    <source>
        <strain evidence="2">KA00185</strain>
    </source>
</reference>
<accession>A0A133ZYH4</accession>
<organism evidence="1 2">
    <name type="scientific">Leptotrichia wadei</name>
    <dbReference type="NCBI Taxonomy" id="157687"/>
    <lineage>
        <taxon>Bacteria</taxon>
        <taxon>Fusobacteriati</taxon>
        <taxon>Fusobacteriota</taxon>
        <taxon>Fusobacteriia</taxon>
        <taxon>Fusobacteriales</taxon>
        <taxon>Leptotrichiaceae</taxon>
        <taxon>Leptotrichia</taxon>
    </lineage>
</organism>
<gene>
    <name evidence="1" type="ORF">HMPREF3180_02044</name>
</gene>
<dbReference type="STRING" id="157687.HMPREF3180_02044"/>
<dbReference type="Proteomes" id="UP000070483">
    <property type="component" value="Unassembled WGS sequence"/>
</dbReference>
<proteinExistence type="predicted"/>
<evidence type="ECO:0000313" key="1">
    <source>
        <dbReference type="EMBL" id="KXB60461.1"/>
    </source>
</evidence>
<name>A0A133ZYH4_9FUSO</name>
<dbReference type="AlphaFoldDB" id="A0A133ZYH4"/>
<dbReference type="InterPro" id="IPR035897">
    <property type="entry name" value="Toll_tir_struct_dom_sf"/>
</dbReference>